<dbReference type="EMBL" id="JALNTZ010000003">
    <property type="protein sequence ID" value="KAJ3657803.1"/>
    <property type="molecule type" value="Genomic_DNA"/>
</dbReference>
<feature type="chain" id="PRO_5041426818" description="Receptor L-domain domain-containing protein" evidence="1">
    <location>
        <begin position="18"/>
        <end position="122"/>
    </location>
</feature>
<keyword evidence="1" id="KW-0732">Signal</keyword>
<accession>A0AA38MIZ0</accession>
<dbReference type="InterPro" id="IPR036941">
    <property type="entry name" value="Rcpt_L-dom_sf"/>
</dbReference>
<evidence type="ECO:0000313" key="3">
    <source>
        <dbReference type="EMBL" id="KAJ3657803.1"/>
    </source>
</evidence>
<dbReference type="Pfam" id="PF01030">
    <property type="entry name" value="Recep_L_domain"/>
    <property type="match status" value="1"/>
</dbReference>
<organism evidence="3 4">
    <name type="scientific">Zophobas morio</name>
    <dbReference type="NCBI Taxonomy" id="2755281"/>
    <lineage>
        <taxon>Eukaryota</taxon>
        <taxon>Metazoa</taxon>
        <taxon>Ecdysozoa</taxon>
        <taxon>Arthropoda</taxon>
        <taxon>Hexapoda</taxon>
        <taxon>Insecta</taxon>
        <taxon>Pterygota</taxon>
        <taxon>Neoptera</taxon>
        <taxon>Endopterygota</taxon>
        <taxon>Coleoptera</taxon>
        <taxon>Polyphaga</taxon>
        <taxon>Cucujiformia</taxon>
        <taxon>Tenebrionidae</taxon>
        <taxon>Zophobas</taxon>
    </lineage>
</organism>
<evidence type="ECO:0000256" key="1">
    <source>
        <dbReference type="SAM" id="SignalP"/>
    </source>
</evidence>
<dbReference type="InterPro" id="IPR000494">
    <property type="entry name" value="Rcpt_L-dom"/>
</dbReference>
<gene>
    <name evidence="3" type="ORF">Zmor_009583</name>
</gene>
<dbReference type="Gene3D" id="3.80.20.20">
    <property type="entry name" value="Receptor L-domain"/>
    <property type="match status" value="1"/>
</dbReference>
<dbReference type="AlphaFoldDB" id="A0AA38MIZ0"/>
<name>A0AA38MIZ0_9CUCU</name>
<evidence type="ECO:0000313" key="4">
    <source>
        <dbReference type="Proteomes" id="UP001168821"/>
    </source>
</evidence>
<keyword evidence="4" id="KW-1185">Reference proteome</keyword>
<evidence type="ECO:0000259" key="2">
    <source>
        <dbReference type="Pfam" id="PF01030"/>
    </source>
</evidence>
<feature type="signal peptide" evidence="1">
    <location>
        <begin position="1"/>
        <end position="17"/>
    </location>
</feature>
<comment type="caution">
    <text evidence="3">The sequence shown here is derived from an EMBL/GenBank/DDBJ whole genome shotgun (WGS) entry which is preliminary data.</text>
</comment>
<proteinExistence type="predicted"/>
<feature type="domain" description="Receptor L-domain" evidence="2">
    <location>
        <begin position="39"/>
        <end position="120"/>
    </location>
</feature>
<reference evidence="3" key="1">
    <citation type="journal article" date="2023" name="G3 (Bethesda)">
        <title>Whole genome assemblies of Zophobas morio and Tenebrio molitor.</title>
        <authorList>
            <person name="Kaur S."/>
            <person name="Stinson S.A."/>
            <person name="diCenzo G.C."/>
        </authorList>
    </citation>
    <scope>NUCLEOTIDE SEQUENCE</scope>
    <source>
        <strain evidence="3">QUZm001</strain>
    </source>
</reference>
<sequence length="122" mass="13980">MPQRDLVLLALVALVLAEGRICPQMDVRNSPSSLAKLRNCTIIMGHLQIVLMDAVANEREFDGYSFPELTQIVDYLLLYRVMELSSLKRLFPNLRVIRGRRLFADGFALVVYKMQHLEEVCV</sequence>
<dbReference type="SUPFAM" id="SSF52058">
    <property type="entry name" value="L domain-like"/>
    <property type="match status" value="1"/>
</dbReference>
<protein>
    <recommendedName>
        <fullName evidence="2">Receptor L-domain domain-containing protein</fullName>
    </recommendedName>
</protein>
<dbReference type="Proteomes" id="UP001168821">
    <property type="component" value="Unassembled WGS sequence"/>
</dbReference>